<feature type="compositionally biased region" description="Basic and acidic residues" evidence="2">
    <location>
        <begin position="693"/>
        <end position="707"/>
    </location>
</feature>
<evidence type="ECO:0000313" key="3">
    <source>
        <dbReference type="EMBL" id="KAK0484721.1"/>
    </source>
</evidence>
<feature type="coiled-coil region" evidence="1">
    <location>
        <begin position="743"/>
        <end position="770"/>
    </location>
</feature>
<feature type="compositionally biased region" description="Basic and acidic residues" evidence="2">
    <location>
        <begin position="571"/>
        <end position="581"/>
    </location>
</feature>
<feature type="compositionally biased region" description="Basic and acidic residues" evidence="2">
    <location>
        <begin position="504"/>
        <end position="515"/>
    </location>
</feature>
<accession>A0AA39TEW7</accession>
<feature type="region of interest" description="Disordered" evidence="2">
    <location>
        <begin position="93"/>
        <end position="133"/>
    </location>
</feature>
<feature type="compositionally biased region" description="Pro residues" evidence="2">
    <location>
        <begin position="936"/>
        <end position="945"/>
    </location>
</feature>
<feature type="compositionally biased region" description="Polar residues" evidence="2">
    <location>
        <begin position="388"/>
        <end position="408"/>
    </location>
</feature>
<feature type="compositionally biased region" description="Basic and acidic residues" evidence="2">
    <location>
        <begin position="961"/>
        <end position="970"/>
    </location>
</feature>
<protein>
    <submittedName>
        <fullName evidence="3">Uncharacterized protein</fullName>
    </submittedName>
</protein>
<feature type="compositionally biased region" description="Polar residues" evidence="2">
    <location>
        <begin position="665"/>
        <end position="682"/>
    </location>
</feature>
<feature type="compositionally biased region" description="Basic and acidic residues" evidence="2">
    <location>
        <begin position="360"/>
        <end position="369"/>
    </location>
</feature>
<feature type="compositionally biased region" description="Basic residues" evidence="2">
    <location>
        <begin position="410"/>
        <end position="419"/>
    </location>
</feature>
<dbReference type="AlphaFoldDB" id="A0AA39TEW7"/>
<feature type="compositionally biased region" description="Pro residues" evidence="2">
    <location>
        <begin position="630"/>
        <end position="641"/>
    </location>
</feature>
<feature type="compositionally biased region" description="Polar residues" evidence="2">
    <location>
        <begin position="457"/>
        <end position="477"/>
    </location>
</feature>
<feature type="region of interest" description="Disordered" evidence="2">
    <location>
        <begin position="889"/>
        <end position="979"/>
    </location>
</feature>
<evidence type="ECO:0000256" key="1">
    <source>
        <dbReference type="SAM" id="Coils"/>
    </source>
</evidence>
<dbReference type="EMBL" id="JAUEPR010000005">
    <property type="protein sequence ID" value="KAK0484721.1"/>
    <property type="molecule type" value="Genomic_DNA"/>
</dbReference>
<dbReference type="Proteomes" id="UP001175227">
    <property type="component" value="Unassembled WGS sequence"/>
</dbReference>
<name>A0AA39TEW7_9AGAR</name>
<reference evidence="3" key="1">
    <citation type="submission" date="2023-06" db="EMBL/GenBank/DDBJ databases">
        <authorList>
            <consortium name="Lawrence Berkeley National Laboratory"/>
            <person name="Ahrendt S."/>
            <person name="Sahu N."/>
            <person name="Indic B."/>
            <person name="Wong-Bajracharya J."/>
            <person name="Merenyi Z."/>
            <person name="Ke H.-M."/>
            <person name="Monk M."/>
            <person name="Kocsube S."/>
            <person name="Drula E."/>
            <person name="Lipzen A."/>
            <person name="Balint B."/>
            <person name="Henrissat B."/>
            <person name="Andreopoulos B."/>
            <person name="Martin F.M."/>
            <person name="Harder C.B."/>
            <person name="Rigling D."/>
            <person name="Ford K.L."/>
            <person name="Foster G.D."/>
            <person name="Pangilinan J."/>
            <person name="Papanicolaou A."/>
            <person name="Barry K."/>
            <person name="LaButti K."/>
            <person name="Viragh M."/>
            <person name="Koriabine M."/>
            <person name="Yan M."/>
            <person name="Riley R."/>
            <person name="Champramary S."/>
            <person name="Plett K.L."/>
            <person name="Tsai I.J."/>
            <person name="Slot J."/>
            <person name="Sipos G."/>
            <person name="Plett J."/>
            <person name="Nagy L.G."/>
            <person name="Grigoriev I.V."/>
        </authorList>
    </citation>
    <scope>NUCLEOTIDE SEQUENCE</scope>
    <source>
        <strain evidence="3">ICMP 16352</strain>
    </source>
</reference>
<feature type="compositionally biased region" description="Low complexity" evidence="2">
    <location>
        <begin position="526"/>
        <end position="537"/>
    </location>
</feature>
<evidence type="ECO:0000256" key="2">
    <source>
        <dbReference type="SAM" id="MobiDB-lite"/>
    </source>
</evidence>
<keyword evidence="1" id="KW-0175">Coiled coil</keyword>
<gene>
    <name evidence="3" type="ORF">IW261DRAFT_1416644</name>
</gene>
<feature type="compositionally biased region" description="Low complexity" evidence="2">
    <location>
        <begin position="843"/>
        <end position="857"/>
    </location>
</feature>
<organism evidence="3 4">
    <name type="scientific">Armillaria novae-zelandiae</name>
    <dbReference type="NCBI Taxonomy" id="153914"/>
    <lineage>
        <taxon>Eukaryota</taxon>
        <taxon>Fungi</taxon>
        <taxon>Dikarya</taxon>
        <taxon>Basidiomycota</taxon>
        <taxon>Agaricomycotina</taxon>
        <taxon>Agaricomycetes</taxon>
        <taxon>Agaricomycetidae</taxon>
        <taxon>Agaricales</taxon>
        <taxon>Marasmiineae</taxon>
        <taxon>Physalacriaceae</taxon>
        <taxon>Armillaria</taxon>
    </lineage>
</organism>
<sequence length="1007" mass="109386">MEIVGSSVSNGEYGEGVKWQKPNFHTIPSNAIESFHYQPGLCRMQRTIKFTERHRDLRSLRQSEGHVRMPHGEIHIGDWIKLPIMQVALQCHKTEPHTRRLRNQESNKLTRRRPDPYRPEASPKITEPALANRKSCARAGTGTSIMGAGGVDCEHVEIKSSLTSMETQILNFVTGDLNGGFTIGIIRADIVRNIDQTLLRHTGTSPLVLNLGQNQFRVGALLKAPSASRITTASVRELTALQADLRSLTLISHYILNQPRSFTACLDIYPHYPSLSSRMATSSPANKFRTKTSDFADFLRGVGQYQHHTNTPRRAPDNLPTPSTSTSDAQDGLRRKKTLIPFFGRVRRKSNVSGTSGGEVSEREGDKRSQSLAMATDDQRSFMVISPESASPIASTASQNRLPNTASRVTKLRTLRKPNGRITGARSPTGYTSDSLVPPPKKARPSIDSTASRETRSTTPRPKQPTITISQPTNSFLDDNYDDLFTKPRKKLHASASPYSPISSDHDDRAFHSDGDMSSTPPQLFPRSSSSGNSPQPTSSPPPISPTSLRERRIVGDETSSIKSTKSSRRVVSDDISRTSGEESEAISTISMPIMSASGTDKRSSMTSWLHNESRRSKSTIRSSMQSMPNQPPTIPLPATPGPSQTAPTRLSSLGYSGTRPRAVTLSSSASTRANIATSPLPTSLPPRHSKSISRDRKSTDENAKKESAAFDIETATVDQLRKALILRDQQLDELASYLLKVTQNHVTEKNALEKKIASLEREAARREKEIKGLTWLVSSNRIPGNVALSSTGTKSAPALESDKNSKGDTTSSAIKSPVYRHINSDYDDSGAESYPTSRTESARGSLSGGESSSSPSQQVKSYRLAPKLGLLRGSSLRMGSTRLALESDRKDVPKVDKRASVSSFTSSAASSSLSGSSSMMLPSSPSTTTLSAIPEGPPPVPPKKPTSRDPAIVAAIGTAEQRREKDQKKVARSMNTAPTPAAAYAATLQKARPPSIGQILDQTENS</sequence>
<feature type="compositionally biased region" description="Basic and acidic residues" evidence="2">
    <location>
        <begin position="93"/>
        <end position="105"/>
    </location>
</feature>
<feature type="compositionally biased region" description="Polar residues" evidence="2">
    <location>
        <begin position="320"/>
        <end position="329"/>
    </location>
</feature>
<feature type="region of interest" description="Disordered" evidence="2">
    <location>
        <begin position="787"/>
        <end position="866"/>
    </location>
</feature>
<evidence type="ECO:0000313" key="4">
    <source>
        <dbReference type="Proteomes" id="UP001175227"/>
    </source>
</evidence>
<feature type="compositionally biased region" description="Low complexity" evidence="2">
    <location>
        <begin position="901"/>
        <end position="933"/>
    </location>
</feature>
<feature type="region of interest" description="Disordered" evidence="2">
    <location>
        <begin position="307"/>
        <end position="707"/>
    </location>
</feature>
<feature type="compositionally biased region" description="Polar residues" evidence="2">
    <location>
        <begin position="644"/>
        <end position="656"/>
    </location>
</feature>
<comment type="caution">
    <text evidence="3">The sequence shown here is derived from an EMBL/GenBank/DDBJ whole genome shotgun (WGS) entry which is preliminary data.</text>
</comment>
<feature type="compositionally biased region" description="Basic and acidic residues" evidence="2">
    <location>
        <begin position="889"/>
        <end position="900"/>
    </location>
</feature>
<keyword evidence="4" id="KW-1185">Reference proteome</keyword>
<proteinExistence type="predicted"/>